<dbReference type="AlphaFoldDB" id="A0A0J9GWN2"/>
<dbReference type="InterPro" id="IPR050767">
    <property type="entry name" value="Sel1_AlgK"/>
</dbReference>
<dbReference type="InterPro" id="IPR011990">
    <property type="entry name" value="TPR-like_helical_dom_sf"/>
</dbReference>
<keyword evidence="3" id="KW-1185">Reference proteome</keyword>
<dbReference type="RefSeq" id="WP_152912537.1">
    <property type="nucleotide sequence ID" value="NZ_LFTY01000002.1"/>
</dbReference>
<evidence type="ECO:0000313" key="2">
    <source>
        <dbReference type="EMBL" id="KMW57948.1"/>
    </source>
</evidence>
<dbReference type="PATRIC" id="fig|1675527.3.peg.3053"/>
<sequence>MLSRLILIVFTCLFSTLHPALAERADPKMQMLFIGASPEDGAPGPLPENLPVIEVDSLPAADAAQQAVFAARLRANPVSTFVAEPSEAHAQFEQFYLVAHVGLASAEGGYAMKLAGEAFALGDFATRVSSLVDAFKPKHRRVGLLRVTDPDDVFPMAIGEVQTALNGLGFDMLVVMIGGDGGASCGAQEALHYSLVSGLADRAPFGDGNGISTAQEVENYLSNALNRQTQRDAACGPRYSVLLKNSNDPTQELVAYEGRSVFTDVETQLYNETFEAMFLLKSNNRDGVQEFLASCLYCPNEEALTDRLREMEEFARSSKLEDEIWQRIKDDAEPARLAIYLENCALCSYEAEVKERIAVLDAKARARDAEASAFTEASEARNLVALRSYTETCVDCAYTDQAGALIASIEADEAYKRETAAFAAAMEAREIQLLSAYLETCEICEGKSAAATMLEEETRRAELAQPCLALAAVPQLGGPRQLEEIDQARALAICTTAAASFPDDPALRTVLGRIAQAAGDYEAATQAYQVGMNADVPAAYGLAAYTHYAPPEGTEIDLLEAEKLATIGADKGDWLSQEILTVLYSKGLVPGRTQEEAFEIAQNIADQGNAMAEFFVGYYYLTGTGVVSNSAQAESWLTKSVNQGYTHAMSFLAEVYENGPTGVPEPEKAAELYWSALKSGDETAADRLTTQLSNRNRDVIRLIQLKLREEGVYRGGADGIAGPGTVTAIRNLAEALVADPQQG</sequence>
<dbReference type="SMART" id="SM00671">
    <property type="entry name" value="SEL1"/>
    <property type="match status" value="4"/>
</dbReference>
<dbReference type="EMBL" id="LFTY01000002">
    <property type="protein sequence ID" value="KMW57948.1"/>
    <property type="molecule type" value="Genomic_DNA"/>
</dbReference>
<dbReference type="SUPFAM" id="SSF81901">
    <property type="entry name" value="HCP-like"/>
    <property type="match status" value="1"/>
</dbReference>
<dbReference type="PANTHER" id="PTHR11102:SF160">
    <property type="entry name" value="ERAD-ASSOCIATED E3 UBIQUITIN-PROTEIN LIGASE COMPONENT HRD3"/>
    <property type="match status" value="1"/>
</dbReference>
<comment type="caution">
    <text evidence="2">The sequence shown here is derived from an EMBL/GenBank/DDBJ whole genome shotgun (WGS) entry which is preliminary data.</text>
</comment>
<reference evidence="2 3" key="1">
    <citation type="submission" date="2015-06" db="EMBL/GenBank/DDBJ databases">
        <title>Draft genome sequence of an Alphaproteobacteria species associated to the Mediterranean sponge Oscarella lobularis.</title>
        <authorList>
            <person name="Jourda C."/>
            <person name="Santini S."/>
            <person name="Claverie J.-M."/>
        </authorList>
    </citation>
    <scope>NUCLEOTIDE SEQUENCE [LARGE SCALE GENOMIC DNA]</scope>
    <source>
        <strain evidence="2">IGS</strain>
    </source>
</reference>
<dbReference type="PANTHER" id="PTHR11102">
    <property type="entry name" value="SEL-1-LIKE PROTEIN"/>
    <property type="match status" value="1"/>
</dbReference>
<dbReference type="Pfam" id="PF08238">
    <property type="entry name" value="Sel1"/>
    <property type="match status" value="3"/>
</dbReference>
<feature type="chain" id="PRO_5005320137" evidence="1">
    <location>
        <begin position="23"/>
        <end position="743"/>
    </location>
</feature>
<dbReference type="Proteomes" id="UP000037178">
    <property type="component" value="Unassembled WGS sequence"/>
</dbReference>
<organism evidence="2 3">
    <name type="scientific">Candidatus Rhodobacter oscarellae</name>
    <dbReference type="NCBI Taxonomy" id="1675527"/>
    <lineage>
        <taxon>Bacteria</taxon>
        <taxon>Pseudomonadati</taxon>
        <taxon>Pseudomonadota</taxon>
        <taxon>Alphaproteobacteria</taxon>
        <taxon>Rhodobacterales</taxon>
        <taxon>Rhodobacter group</taxon>
        <taxon>Rhodobacter</taxon>
    </lineage>
</organism>
<protein>
    <submittedName>
        <fullName evidence="2">Uncharacterized protein</fullName>
    </submittedName>
</protein>
<proteinExistence type="predicted"/>
<evidence type="ECO:0000313" key="3">
    <source>
        <dbReference type="Proteomes" id="UP000037178"/>
    </source>
</evidence>
<dbReference type="InterPro" id="IPR006597">
    <property type="entry name" value="Sel1-like"/>
</dbReference>
<name>A0A0J9GWN2_9RHOB</name>
<evidence type="ECO:0000256" key="1">
    <source>
        <dbReference type="SAM" id="SignalP"/>
    </source>
</evidence>
<dbReference type="Gene3D" id="1.25.40.10">
    <property type="entry name" value="Tetratricopeptide repeat domain"/>
    <property type="match status" value="1"/>
</dbReference>
<feature type="signal peptide" evidence="1">
    <location>
        <begin position="1"/>
        <end position="22"/>
    </location>
</feature>
<dbReference type="OrthoDB" id="7798296at2"/>
<keyword evidence="1" id="KW-0732">Signal</keyword>
<dbReference type="STRING" id="1675527.AIOL_002916"/>
<accession>A0A0J9GWN2</accession>
<gene>
    <name evidence="2" type="ORF">AIOL_002916</name>
</gene>